<protein>
    <submittedName>
        <fullName evidence="4">Uncharacterized protein</fullName>
    </submittedName>
</protein>
<comment type="caution">
    <text evidence="4">The sequence shown here is derived from an EMBL/GenBank/DDBJ whole genome shotgun (WGS) entry which is preliminary data.</text>
</comment>
<gene>
    <name evidence="4" type="ORF">GSLYS_00020282001</name>
</gene>
<evidence type="ECO:0000256" key="2">
    <source>
        <dbReference type="SAM" id="Coils"/>
    </source>
</evidence>
<dbReference type="Proteomes" id="UP001497497">
    <property type="component" value="Unassembled WGS sequence"/>
</dbReference>
<dbReference type="SUPFAM" id="SSF52047">
    <property type="entry name" value="RNI-like"/>
    <property type="match status" value="1"/>
</dbReference>
<feature type="coiled-coil region" evidence="2">
    <location>
        <begin position="247"/>
        <end position="277"/>
    </location>
</feature>
<feature type="region of interest" description="Disordered" evidence="3">
    <location>
        <begin position="412"/>
        <end position="449"/>
    </location>
</feature>
<dbReference type="InterPro" id="IPR052201">
    <property type="entry name" value="LRR-containing_regulator"/>
</dbReference>
<dbReference type="InterPro" id="IPR032675">
    <property type="entry name" value="LRR_dom_sf"/>
</dbReference>
<reference evidence="4 5" key="1">
    <citation type="submission" date="2024-04" db="EMBL/GenBank/DDBJ databases">
        <authorList>
            <consortium name="Genoscope - CEA"/>
            <person name="William W."/>
        </authorList>
    </citation>
    <scope>NUCLEOTIDE SEQUENCE [LARGE SCALE GENOMIC DNA]</scope>
</reference>
<dbReference type="Pfam" id="PF13516">
    <property type="entry name" value="LRR_6"/>
    <property type="match status" value="2"/>
</dbReference>
<name>A0AAV2IJ81_LYMST</name>
<keyword evidence="5" id="KW-1185">Reference proteome</keyword>
<evidence type="ECO:0000256" key="1">
    <source>
        <dbReference type="ARBA" id="ARBA00022737"/>
    </source>
</evidence>
<evidence type="ECO:0000313" key="5">
    <source>
        <dbReference type="Proteomes" id="UP001497497"/>
    </source>
</evidence>
<accession>A0AAV2IJ81</accession>
<dbReference type="EMBL" id="CAXITT010000878">
    <property type="protein sequence ID" value="CAL1546905.1"/>
    <property type="molecule type" value="Genomic_DNA"/>
</dbReference>
<dbReference type="Gene3D" id="3.80.10.10">
    <property type="entry name" value="Ribonuclease Inhibitor"/>
    <property type="match status" value="1"/>
</dbReference>
<feature type="compositionally biased region" description="Polar residues" evidence="3">
    <location>
        <begin position="282"/>
        <end position="298"/>
    </location>
</feature>
<dbReference type="PANTHER" id="PTHR24111">
    <property type="entry name" value="LEUCINE-RICH REPEAT-CONTAINING PROTEIN 34"/>
    <property type="match status" value="1"/>
</dbReference>
<feature type="compositionally biased region" description="Basic residues" evidence="3">
    <location>
        <begin position="433"/>
        <end position="443"/>
    </location>
</feature>
<sequence length="449" mass="49837">MPKGKKRSKGKGKGKAKGKGTRGKGKNRGKKAVLVGADGDTKKLFKAYDRNCALMNSQMSPGLKKLLRAAAEENRIVTKLILESVPVEKEGDLPVLFEPLMASLRQERYKHVKDIHVWDYPLSYEDVASLALFLEKSVYPVRLLELLDCLLDAQTIPRLAKTFYGCERLTTLVLDYNEFGDEGCKILCNGLENNVSLLSLSLCYCNLGIPSGSCLGHIISTTAVRELFLDGNELECEGTIELIKLCVDQADIEAYEREEEAKKKEEEKALLEKVRKSSSTSGIETAVSGSDMDQTDAISLTGGGKKKNKKGKGKRKKKKKAPPSPPPVGPWLHKLHLADNGIDGYSKGGTFAPVICMRLFKKLLMNSKCLVELDVEDNCIGELGGREVLEGLTRRKEAKLGGCKARTTHKMTPDTFKAIVSKRRERGEEKKERKERRAKRRRNNGPLTQ</sequence>
<evidence type="ECO:0000256" key="3">
    <source>
        <dbReference type="SAM" id="MobiDB-lite"/>
    </source>
</evidence>
<evidence type="ECO:0000313" key="4">
    <source>
        <dbReference type="EMBL" id="CAL1546905.1"/>
    </source>
</evidence>
<feature type="compositionally biased region" description="Basic residues" evidence="3">
    <location>
        <begin position="304"/>
        <end position="321"/>
    </location>
</feature>
<proteinExistence type="predicted"/>
<keyword evidence="2" id="KW-0175">Coiled coil</keyword>
<dbReference type="InterPro" id="IPR001611">
    <property type="entry name" value="Leu-rich_rpt"/>
</dbReference>
<keyword evidence="1" id="KW-0677">Repeat</keyword>
<dbReference type="AlphaFoldDB" id="A0AAV2IJ81"/>
<feature type="region of interest" description="Disordered" evidence="3">
    <location>
        <begin position="1"/>
        <end position="31"/>
    </location>
</feature>
<dbReference type="SMART" id="SM00368">
    <property type="entry name" value="LRR_RI"/>
    <property type="match status" value="3"/>
</dbReference>
<feature type="region of interest" description="Disordered" evidence="3">
    <location>
        <begin position="282"/>
        <end position="332"/>
    </location>
</feature>
<organism evidence="4 5">
    <name type="scientific">Lymnaea stagnalis</name>
    <name type="common">Great pond snail</name>
    <name type="synonym">Helix stagnalis</name>
    <dbReference type="NCBI Taxonomy" id="6523"/>
    <lineage>
        <taxon>Eukaryota</taxon>
        <taxon>Metazoa</taxon>
        <taxon>Spiralia</taxon>
        <taxon>Lophotrochozoa</taxon>
        <taxon>Mollusca</taxon>
        <taxon>Gastropoda</taxon>
        <taxon>Heterobranchia</taxon>
        <taxon>Euthyneura</taxon>
        <taxon>Panpulmonata</taxon>
        <taxon>Hygrophila</taxon>
        <taxon>Lymnaeoidea</taxon>
        <taxon>Lymnaeidae</taxon>
        <taxon>Lymnaea</taxon>
    </lineage>
</organism>
<dbReference type="PANTHER" id="PTHR24111:SF1">
    <property type="entry name" value="LEUCINE-RICH REPEAT-CONTAINING PROTEIN"/>
    <property type="match status" value="1"/>
</dbReference>